<dbReference type="InterPro" id="IPR003131">
    <property type="entry name" value="T1-type_BTB"/>
</dbReference>
<evidence type="ECO:0000256" key="1">
    <source>
        <dbReference type="SAM" id="MobiDB-lite"/>
    </source>
</evidence>
<organism evidence="3 4">
    <name type="scientific">Huiozyma naganishii (strain ATCC MYA-139 / BCRC 22969 / CBS 8797 / KCTC 17520 / NBRC 10181 / NCYC 3082 / Yp74L-3)</name>
    <name type="common">Yeast</name>
    <name type="synonym">Kazachstania naganishii</name>
    <dbReference type="NCBI Taxonomy" id="1071383"/>
    <lineage>
        <taxon>Eukaryota</taxon>
        <taxon>Fungi</taxon>
        <taxon>Dikarya</taxon>
        <taxon>Ascomycota</taxon>
        <taxon>Saccharomycotina</taxon>
        <taxon>Saccharomycetes</taxon>
        <taxon>Saccharomycetales</taxon>
        <taxon>Saccharomycetaceae</taxon>
        <taxon>Huiozyma</taxon>
    </lineage>
</organism>
<dbReference type="PANTHER" id="PTHR31758:SF2">
    <property type="entry name" value="BTB_POZ DOMAIN-CONTAINING PROTEIN YLR108C"/>
    <property type="match status" value="1"/>
</dbReference>
<dbReference type="OrthoDB" id="2414723at2759"/>
<dbReference type="HOGENOM" id="CLU_017395_2_1_1"/>
<dbReference type="GO" id="GO:0051260">
    <property type="term" value="P:protein homooligomerization"/>
    <property type="evidence" value="ECO:0007669"/>
    <property type="project" value="InterPro"/>
</dbReference>
<name>J7R8T8_HUIN7</name>
<reference evidence="4" key="2">
    <citation type="submission" date="2012-08" db="EMBL/GenBank/DDBJ databases">
        <title>Genome sequence of Kazachstania naganishii.</title>
        <authorList>
            <person name="Gordon J.L."/>
            <person name="Armisen D."/>
            <person name="Proux-Wera E."/>
            <person name="OhEigeartaigh S.S."/>
            <person name="Byrne K.P."/>
            <person name="Wolfe K.H."/>
        </authorList>
    </citation>
    <scope>NUCLEOTIDE SEQUENCE [LARGE SCALE GENOMIC DNA]</scope>
    <source>
        <strain evidence="4">ATCC MYA-139 / BCRC 22969 / CBS 8797 / CCRC 22969 / KCTC 17520 / NBRC 10181 / NCYC 3082</strain>
    </source>
</reference>
<dbReference type="Pfam" id="PF02214">
    <property type="entry name" value="BTB_2"/>
    <property type="match status" value="1"/>
</dbReference>
<keyword evidence="4" id="KW-1185">Reference proteome</keyword>
<dbReference type="AlphaFoldDB" id="J7R8T8"/>
<proteinExistence type="predicted"/>
<dbReference type="eggNOG" id="ENOG502QRM9">
    <property type="taxonomic scope" value="Eukaryota"/>
</dbReference>
<reference evidence="3 4" key="1">
    <citation type="journal article" date="2011" name="Proc. Natl. Acad. Sci. U.S.A.">
        <title>Evolutionary erosion of yeast sex chromosomes by mating-type switching accidents.</title>
        <authorList>
            <person name="Gordon J.L."/>
            <person name="Armisen D."/>
            <person name="Proux-Wera E."/>
            <person name="Oheigeartaigh S.S."/>
            <person name="Byrne K.P."/>
            <person name="Wolfe K.H."/>
        </authorList>
    </citation>
    <scope>NUCLEOTIDE SEQUENCE [LARGE SCALE GENOMIC DNA]</scope>
    <source>
        <strain evidence="4">ATCC MYA-139 / BCRC 22969 / CBS 8797 / CCRC 22969 / KCTC 17520 / NBRC 10181 / NCYC 3082</strain>
    </source>
</reference>
<dbReference type="PANTHER" id="PTHR31758">
    <property type="entry name" value="BTB/POZ DOMAIN-CONTAINING PROTEIN YLR108C"/>
    <property type="match status" value="1"/>
</dbReference>
<feature type="domain" description="Potassium channel tetramerisation-type BTB" evidence="2">
    <location>
        <begin position="104"/>
        <end position="164"/>
    </location>
</feature>
<feature type="region of interest" description="Disordered" evidence="1">
    <location>
        <begin position="209"/>
        <end position="239"/>
    </location>
</feature>
<dbReference type="Gene3D" id="3.30.710.10">
    <property type="entry name" value="Potassium Channel Kv1.1, Chain A"/>
    <property type="match status" value="1"/>
</dbReference>
<evidence type="ECO:0000313" key="3">
    <source>
        <dbReference type="EMBL" id="CCK71285.1"/>
    </source>
</evidence>
<dbReference type="GeneID" id="34527009"/>
<dbReference type="InterPro" id="IPR011333">
    <property type="entry name" value="SKP1/BTB/POZ_sf"/>
</dbReference>
<dbReference type="Proteomes" id="UP000006310">
    <property type="component" value="Chromosome 7"/>
</dbReference>
<dbReference type="KEGG" id="kng:KNAG_0G02270"/>
<gene>
    <name evidence="3" type="primary">KNAG0G02270</name>
    <name evidence="3" type="ordered locus">KNAG_0G02270</name>
</gene>
<sequence length="419" mass="47541">MRVTVGSEEFSVGGEVFVKFAPNLFTTDESEGGWEFSDRNPRVFQWLVDYLNGYTTVLSIATVQQFLNIQTDLLFYKLDDVMRTIKNQMPYHLVNVQGQEFKLAKHHTVCSTYQWESAMYVRDRSPKLFQLVLDALDNVLDVQTLSDSLRETLRGECRFYNLTRPEQLLVKCSTGVNPYDDALSEITIRLADIDKSGVSLHRGSNLCTNECTATSPPSEGDADDEGNEAEPAKKKQKHAKVERTAWDIVKYSRPLVDDHPHELILQPGQNGSTLVFNKSNKIIHVDVTGPDIAQFETKFKDLLIREKVDLNDYKFNFPSHRRGAKGDHLVVPACVSICDLNINKINCSNIGQLMSSTKCSERVHDFTDMKRLGYTCGLALHLNNSLWKLGVRNGEIMMIAIKIDSSTNLQEHNKRIEFV</sequence>
<protein>
    <recommendedName>
        <fullName evidence="2">Potassium channel tetramerisation-type BTB domain-containing protein</fullName>
    </recommendedName>
</protein>
<evidence type="ECO:0000259" key="2">
    <source>
        <dbReference type="Pfam" id="PF02214"/>
    </source>
</evidence>
<dbReference type="EMBL" id="HE978320">
    <property type="protein sequence ID" value="CCK71285.1"/>
    <property type="molecule type" value="Genomic_DNA"/>
</dbReference>
<dbReference type="STRING" id="1071383.J7R8T8"/>
<evidence type="ECO:0000313" key="4">
    <source>
        <dbReference type="Proteomes" id="UP000006310"/>
    </source>
</evidence>
<accession>J7R8T8</accession>
<dbReference type="RefSeq" id="XP_022465531.1">
    <property type="nucleotide sequence ID" value="XM_022609101.1"/>
</dbReference>
<dbReference type="SUPFAM" id="SSF54695">
    <property type="entry name" value="POZ domain"/>
    <property type="match status" value="2"/>
</dbReference>